<feature type="compositionally biased region" description="Low complexity" evidence="1">
    <location>
        <begin position="213"/>
        <end position="230"/>
    </location>
</feature>
<dbReference type="AlphaFoldDB" id="A0A6J4JSP7"/>
<evidence type="ECO:0000256" key="1">
    <source>
        <dbReference type="SAM" id="MobiDB-lite"/>
    </source>
</evidence>
<feature type="compositionally biased region" description="Basic residues" evidence="1">
    <location>
        <begin position="165"/>
        <end position="179"/>
    </location>
</feature>
<reference evidence="2" key="1">
    <citation type="submission" date="2020-02" db="EMBL/GenBank/DDBJ databases">
        <authorList>
            <person name="Meier V. D."/>
        </authorList>
    </citation>
    <scope>NUCLEOTIDE SEQUENCE</scope>
    <source>
        <strain evidence="2">AVDCRST_MAG41</strain>
    </source>
</reference>
<feature type="compositionally biased region" description="Gly residues" evidence="1">
    <location>
        <begin position="1"/>
        <end position="13"/>
    </location>
</feature>
<feature type="compositionally biased region" description="Basic and acidic residues" evidence="1">
    <location>
        <begin position="202"/>
        <end position="211"/>
    </location>
</feature>
<feature type="compositionally biased region" description="Basic residues" evidence="1">
    <location>
        <begin position="58"/>
        <end position="69"/>
    </location>
</feature>
<feature type="compositionally biased region" description="Basic residues" evidence="1">
    <location>
        <begin position="82"/>
        <end position="96"/>
    </location>
</feature>
<sequence length="251" mass="27319">EAVGAGGRGGVGGRARCRRARGGHPVPRRRRRDHADRGAGRGDRGAGRRLLRLEAGPQRRRRPGRHRLRLQPGRRAAAVAARRVHPVRRAGRHRGVDRRVLRQRGLGELHRPGGGLHRRPDRRGRALHAGHQRLGPEERRRRRDPLQGGRRAAAADGRRRPGAVGHHRPRGVGTARHRADRLPVTGLGPAAAGPAGPRRRADRGGGHDRAGRRVPAPGRPAAGPGDRPARLPGPGPPGHPDRTRHRHPPRP</sequence>
<accession>A0A6J4JSP7</accession>
<feature type="non-terminal residue" evidence="2">
    <location>
        <position position="251"/>
    </location>
</feature>
<feature type="compositionally biased region" description="Basic residues" evidence="1">
    <location>
        <begin position="15"/>
        <end position="32"/>
    </location>
</feature>
<feature type="compositionally biased region" description="Basic and acidic residues" evidence="1">
    <location>
        <begin position="33"/>
        <end position="46"/>
    </location>
</feature>
<organism evidence="2">
    <name type="scientific">uncultured Mycobacteriales bacterium</name>
    <dbReference type="NCBI Taxonomy" id="581187"/>
    <lineage>
        <taxon>Bacteria</taxon>
        <taxon>Bacillati</taxon>
        <taxon>Actinomycetota</taxon>
        <taxon>Actinomycetes</taxon>
        <taxon>Mycobacteriales</taxon>
        <taxon>environmental samples</taxon>
    </lineage>
</organism>
<proteinExistence type="predicted"/>
<feature type="compositionally biased region" description="Basic residues" evidence="1">
    <location>
        <begin position="116"/>
        <end position="131"/>
    </location>
</feature>
<feature type="non-terminal residue" evidence="2">
    <location>
        <position position="1"/>
    </location>
</feature>
<feature type="compositionally biased region" description="Low complexity" evidence="1">
    <location>
        <begin position="70"/>
        <end position="81"/>
    </location>
</feature>
<feature type="region of interest" description="Disordered" evidence="1">
    <location>
        <begin position="1"/>
        <end position="251"/>
    </location>
</feature>
<feature type="compositionally biased region" description="Basic residues" evidence="1">
    <location>
        <begin position="242"/>
        <end position="251"/>
    </location>
</feature>
<feature type="compositionally biased region" description="Low complexity" evidence="1">
    <location>
        <begin position="146"/>
        <end position="155"/>
    </location>
</feature>
<evidence type="ECO:0000313" key="2">
    <source>
        <dbReference type="EMBL" id="CAA9286450.1"/>
    </source>
</evidence>
<feature type="compositionally biased region" description="Basic and acidic residues" evidence="1">
    <location>
        <begin position="97"/>
        <end position="111"/>
    </location>
</feature>
<dbReference type="EMBL" id="CADCTP010000378">
    <property type="protein sequence ID" value="CAA9286450.1"/>
    <property type="molecule type" value="Genomic_DNA"/>
</dbReference>
<protein>
    <submittedName>
        <fullName evidence="2">Uncharacterized protein</fullName>
    </submittedName>
</protein>
<name>A0A6J4JSP7_9ACTN</name>
<gene>
    <name evidence="2" type="ORF">AVDCRST_MAG41-4022</name>
</gene>